<dbReference type="EMBL" id="SDPW01000001">
    <property type="protein sequence ID" value="RXZ54597.1"/>
    <property type="molecule type" value="Genomic_DNA"/>
</dbReference>
<evidence type="ECO:0000313" key="3">
    <source>
        <dbReference type="Proteomes" id="UP000293345"/>
    </source>
</evidence>
<dbReference type="InterPro" id="IPR020945">
    <property type="entry name" value="DMSO/NO3_reduct_chaperone"/>
</dbReference>
<sequence>MRVLDCDEWRTLGQLYAFFGNSLLSPMNRTETVGLDPAFWHDLAGLLGGAIARPALDCAAWAERAAGDCSRDELVQRVSVEFTHLFVGPPSPAAPPWESANGPVGSHVGFGEATYQMRERLRAVGLAQCGSSNQFEDHLGIELLYLSELCRRIADAQRSTCGSADAQVEELERFAREHPLCWIGRFYDKVAASRPDGYFVHVLDCVRALFEWQVA</sequence>
<comment type="caution">
    <text evidence="2">The sequence shown here is derived from an EMBL/GenBank/DDBJ whole genome shotgun (WGS) entry which is preliminary data.</text>
</comment>
<keyword evidence="3" id="KW-1185">Reference proteome</keyword>
<dbReference type="SUPFAM" id="SSF89155">
    <property type="entry name" value="TorD-like"/>
    <property type="match status" value="1"/>
</dbReference>
<name>A0A4V1QU36_9ACTN</name>
<accession>A0A4V1QU36</accession>
<dbReference type="InterPro" id="IPR036411">
    <property type="entry name" value="TorD-like_sf"/>
</dbReference>
<reference evidence="2 3" key="1">
    <citation type="submission" date="2019-01" db="EMBL/GenBank/DDBJ databases">
        <title>Senegalimassilia sp. nov. KGMB04484 isolated human feces.</title>
        <authorList>
            <person name="Han K.-I."/>
            <person name="Kim J.-S."/>
            <person name="Lee K.C."/>
            <person name="Suh M.K."/>
            <person name="Eom M.K."/>
            <person name="Lee J.H."/>
            <person name="Park S.-H."/>
            <person name="Kang S.W."/>
            <person name="Park J.-E."/>
            <person name="Oh B.S."/>
            <person name="Yu S.Y."/>
            <person name="Choi S.-H."/>
            <person name="Lee D.H."/>
            <person name="Yoon H."/>
            <person name="Kim B.-Y."/>
            <person name="Lee J.H."/>
            <person name="Lee J.-S."/>
        </authorList>
    </citation>
    <scope>NUCLEOTIDE SEQUENCE [LARGE SCALE GENOMIC DNA]</scope>
    <source>
        <strain evidence="2 3">KGMB04484</strain>
    </source>
</reference>
<dbReference type="AlphaFoldDB" id="A0A4V1QU36"/>
<protein>
    <submittedName>
        <fullName evidence="2">Molecular chaperone TorD</fullName>
    </submittedName>
</protein>
<proteinExistence type="predicted"/>
<dbReference type="Gene3D" id="1.10.3480.10">
    <property type="entry name" value="TorD-like"/>
    <property type="match status" value="1"/>
</dbReference>
<dbReference type="InterPro" id="IPR050289">
    <property type="entry name" value="TorD/DmsD_chaperones"/>
</dbReference>
<dbReference type="Pfam" id="PF02613">
    <property type="entry name" value="Nitrate_red_del"/>
    <property type="match status" value="1"/>
</dbReference>
<dbReference type="PANTHER" id="PTHR34227:SF1">
    <property type="entry name" value="DIMETHYL SULFOXIDE REDUCTASE CHAPERONE-RELATED"/>
    <property type="match status" value="1"/>
</dbReference>
<dbReference type="PANTHER" id="PTHR34227">
    <property type="entry name" value="CHAPERONE PROTEIN YCDY"/>
    <property type="match status" value="1"/>
</dbReference>
<evidence type="ECO:0000256" key="1">
    <source>
        <dbReference type="ARBA" id="ARBA00023186"/>
    </source>
</evidence>
<dbReference type="RefSeq" id="WP_129425131.1">
    <property type="nucleotide sequence ID" value="NZ_SDPW01000001.1"/>
</dbReference>
<keyword evidence="1" id="KW-0143">Chaperone</keyword>
<dbReference type="OrthoDB" id="3173219at2"/>
<gene>
    <name evidence="2" type="ORF">ET524_08975</name>
</gene>
<organism evidence="2 3">
    <name type="scientific">Senegalimassilia faecalis</name>
    <dbReference type="NCBI Taxonomy" id="2509433"/>
    <lineage>
        <taxon>Bacteria</taxon>
        <taxon>Bacillati</taxon>
        <taxon>Actinomycetota</taxon>
        <taxon>Coriobacteriia</taxon>
        <taxon>Coriobacteriales</taxon>
        <taxon>Coriobacteriaceae</taxon>
        <taxon>Senegalimassilia</taxon>
    </lineage>
</organism>
<dbReference type="Proteomes" id="UP000293345">
    <property type="component" value="Unassembled WGS sequence"/>
</dbReference>
<evidence type="ECO:0000313" key="2">
    <source>
        <dbReference type="EMBL" id="RXZ54597.1"/>
    </source>
</evidence>